<dbReference type="InParanoid" id="A0A1V9X2Y0"/>
<protein>
    <submittedName>
        <fullName evidence="1">Synapse-associated protein 1-like</fullName>
    </submittedName>
</protein>
<proteinExistence type="predicted"/>
<comment type="caution">
    <text evidence="1">The sequence shown here is derived from an EMBL/GenBank/DDBJ whole genome shotgun (WGS) entry which is preliminary data.</text>
</comment>
<name>A0A1V9X2Y0_9ACAR</name>
<dbReference type="AlphaFoldDB" id="A0A1V9X2Y0"/>
<dbReference type="EMBL" id="MNPL01027568">
    <property type="protein sequence ID" value="OQR67753.1"/>
    <property type="molecule type" value="Genomic_DNA"/>
</dbReference>
<gene>
    <name evidence="1" type="ORF">BIW11_13331</name>
</gene>
<keyword evidence="2" id="KW-1185">Reference proteome</keyword>
<dbReference type="Proteomes" id="UP000192247">
    <property type="component" value="Unassembled WGS sequence"/>
</dbReference>
<evidence type="ECO:0000313" key="1">
    <source>
        <dbReference type="EMBL" id="OQR67753.1"/>
    </source>
</evidence>
<organism evidence="1 2">
    <name type="scientific">Tropilaelaps mercedesae</name>
    <dbReference type="NCBI Taxonomy" id="418985"/>
    <lineage>
        <taxon>Eukaryota</taxon>
        <taxon>Metazoa</taxon>
        <taxon>Ecdysozoa</taxon>
        <taxon>Arthropoda</taxon>
        <taxon>Chelicerata</taxon>
        <taxon>Arachnida</taxon>
        <taxon>Acari</taxon>
        <taxon>Parasitiformes</taxon>
        <taxon>Mesostigmata</taxon>
        <taxon>Gamasina</taxon>
        <taxon>Dermanyssoidea</taxon>
        <taxon>Laelapidae</taxon>
        <taxon>Tropilaelaps</taxon>
    </lineage>
</organism>
<evidence type="ECO:0000313" key="2">
    <source>
        <dbReference type="Proteomes" id="UP000192247"/>
    </source>
</evidence>
<accession>A0A1V9X2Y0</accession>
<reference evidence="1 2" key="1">
    <citation type="journal article" date="2017" name="Gigascience">
        <title>Draft genome of the honey bee ectoparasitic mite, Tropilaelaps mercedesae, is shaped by the parasitic life history.</title>
        <authorList>
            <person name="Dong X."/>
            <person name="Armstrong S.D."/>
            <person name="Xia D."/>
            <person name="Makepeace B.L."/>
            <person name="Darby A.C."/>
            <person name="Kadowaki T."/>
        </authorList>
    </citation>
    <scope>NUCLEOTIDE SEQUENCE [LARGE SCALE GENOMIC DNA]</scope>
    <source>
        <strain evidence="1">Wuxi-XJTLU</strain>
    </source>
</reference>
<sequence length="65" mass="7061">MEGAKSFGSFLFSVANKAGKTVTETATKVKTAVEENVSIECQQRPSAPFFFERRLASAHSCVDCD</sequence>